<evidence type="ECO:0000313" key="3">
    <source>
        <dbReference type="Proteomes" id="UP001056500"/>
    </source>
</evidence>
<dbReference type="EMBL" id="CP098755">
    <property type="protein sequence ID" value="USG65970.1"/>
    <property type="molecule type" value="Genomic_DNA"/>
</dbReference>
<accession>A0ABY4WFN4</accession>
<name>A0ABY4WFN4_9BACL</name>
<dbReference type="Proteomes" id="UP001056500">
    <property type="component" value="Chromosome"/>
</dbReference>
<evidence type="ECO:0000259" key="1">
    <source>
        <dbReference type="Pfam" id="PF16976"/>
    </source>
</evidence>
<dbReference type="Pfam" id="PF16976">
    <property type="entry name" value="RcpC"/>
    <property type="match status" value="1"/>
</dbReference>
<proteinExistence type="predicted"/>
<reference evidence="2" key="1">
    <citation type="submission" date="2022-06" db="EMBL/GenBank/DDBJ databases">
        <title>Genome sequencing of Brevibacillus sp. BB3-R1.</title>
        <authorList>
            <person name="Heo J."/>
            <person name="Lee D."/>
            <person name="Won M."/>
            <person name="Han B.-H."/>
            <person name="Hong S.-B."/>
            <person name="Kwon S.-W."/>
        </authorList>
    </citation>
    <scope>NUCLEOTIDE SEQUENCE</scope>
    <source>
        <strain evidence="2">BB3-R1</strain>
    </source>
</reference>
<evidence type="ECO:0000313" key="2">
    <source>
        <dbReference type="EMBL" id="USG65970.1"/>
    </source>
</evidence>
<sequence length="242" mass="26203">MSIHPLRLIAIFLLAACVAAGAYHFLQPQTFVYVKLRGHVEKASGEKLAATDLERGEIQVGGLARGQSAEALGLIPWEHAPRYLDRPLSRRIEGGRPLLPGDVEPESGKTYGRELAESMTGISIPVNNVTGVHPHVAVGERVHVYASFEDDSGAHTGLLLRNMPVIGVQREMDGAIPRLQAVTLSLQLREAVLLTHALHYGKIRLGQASLQEGEDTAGIGDQGFAASLIKTKKRWGETEEGR</sequence>
<dbReference type="InterPro" id="IPR031571">
    <property type="entry name" value="RcpC_dom"/>
</dbReference>
<protein>
    <submittedName>
        <fullName evidence="2">RcpC/CpaB family pilus assembly protein</fullName>
    </submittedName>
</protein>
<feature type="domain" description="Flp pilus assembly protein RcpC/CpaB" evidence="1">
    <location>
        <begin position="115"/>
        <end position="205"/>
    </location>
</feature>
<gene>
    <name evidence="2" type="ORF">NDK47_01020</name>
</gene>
<keyword evidence="3" id="KW-1185">Reference proteome</keyword>
<dbReference type="RefSeq" id="WP_251873054.1">
    <property type="nucleotide sequence ID" value="NZ_CP098755.1"/>
</dbReference>
<organism evidence="2 3">
    <name type="scientific">Brevibacillus ruminantium</name>
    <dbReference type="NCBI Taxonomy" id="2950604"/>
    <lineage>
        <taxon>Bacteria</taxon>
        <taxon>Bacillati</taxon>
        <taxon>Bacillota</taxon>
        <taxon>Bacilli</taxon>
        <taxon>Bacillales</taxon>
        <taxon>Paenibacillaceae</taxon>
        <taxon>Brevibacillus</taxon>
    </lineage>
</organism>